<gene>
    <name evidence="1" type="ORF">FJY86_02965</name>
</gene>
<dbReference type="InterPro" id="IPR019647">
    <property type="entry name" value="PhoP_reg_network_YrbL"/>
</dbReference>
<accession>A0A8T4CAW7</accession>
<organism evidence="1 2">
    <name type="scientific">Candidatus Iainarchaeum sp</name>
    <dbReference type="NCBI Taxonomy" id="3101447"/>
    <lineage>
        <taxon>Archaea</taxon>
        <taxon>Candidatus Iainarchaeota</taxon>
        <taxon>Candidatus Iainarchaeia</taxon>
        <taxon>Candidatus Iainarchaeales</taxon>
        <taxon>Candidatus Iainarchaeaceae</taxon>
        <taxon>Candidatus Iainarchaeum</taxon>
    </lineage>
</organism>
<dbReference type="Pfam" id="PF10707">
    <property type="entry name" value="YrbL-PhoP_reg"/>
    <property type="match status" value="1"/>
</dbReference>
<evidence type="ECO:0000313" key="2">
    <source>
        <dbReference type="Proteomes" id="UP000774699"/>
    </source>
</evidence>
<reference evidence="1" key="1">
    <citation type="submission" date="2019-03" db="EMBL/GenBank/DDBJ databases">
        <title>Lake Tanganyika Metagenome-Assembled Genomes (MAGs).</title>
        <authorList>
            <person name="Tran P."/>
        </authorList>
    </citation>
    <scope>NUCLEOTIDE SEQUENCE</scope>
    <source>
        <strain evidence="1">M_DeepCast_50m_m2_156</strain>
    </source>
</reference>
<sequence>MVSQRRASTRGHIYASGGHRRVRLGERFALKVSKDHTLSKLAGVSYRIPSWAHGFIRYGNTDINRAEWDVYRRYFSNPPDELSNSFVRVRRHVRVKRGSVLVSETVKDFDGNYSRTLTDYGKVNNPLFWKRFDEVANWIVRNRIPLTDWNSNNFVVKRVSATELIPVLIDYKSAALGFSLSQMVHRATHKLPFFGKFRIMRKYAALKQNFS</sequence>
<dbReference type="EMBL" id="VGJJ01000020">
    <property type="protein sequence ID" value="MBM3282275.1"/>
    <property type="molecule type" value="Genomic_DNA"/>
</dbReference>
<proteinExistence type="predicted"/>
<comment type="caution">
    <text evidence="1">The sequence shown here is derived from an EMBL/GenBank/DDBJ whole genome shotgun (WGS) entry which is preliminary data.</text>
</comment>
<dbReference type="AlphaFoldDB" id="A0A8T4CAW7"/>
<dbReference type="Proteomes" id="UP000774699">
    <property type="component" value="Unassembled WGS sequence"/>
</dbReference>
<protein>
    <submittedName>
        <fullName evidence="1">Uncharacterized protein</fullName>
    </submittedName>
</protein>
<name>A0A8T4CAW7_9ARCH</name>
<evidence type="ECO:0000313" key="1">
    <source>
        <dbReference type="EMBL" id="MBM3282275.1"/>
    </source>
</evidence>